<comment type="caution">
    <text evidence="2">The sequence shown here is derived from an EMBL/GenBank/DDBJ whole genome shotgun (WGS) entry which is preliminary data.</text>
</comment>
<gene>
    <name evidence="2" type="ORF">RS84_02243</name>
</gene>
<dbReference type="AlphaFoldDB" id="A0A0M2HSI1"/>
<dbReference type="Pfam" id="PF06259">
    <property type="entry name" value="Abhydrolase_8"/>
    <property type="match status" value="1"/>
</dbReference>
<keyword evidence="3" id="KW-1185">Reference proteome</keyword>
<name>A0A0M2HSI1_9MICO</name>
<proteinExistence type="predicted"/>
<feature type="domain" description="DUF1023" evidence="1">
    <location>
        <begin position="48"/>
        <end position="192"/>
    </location>
</feature>
<dbReference type="ESTHER" id="9mico-a0a0m2hsi1">
    <property type="family name" value="Duf_1023"/>
</dbReference>
<reference evidence="2 3" key="1">
    <citation type="submission" date="2015-02" db="EMBL/GenBank/DDBJ databases">
        <title>Draft genome sequences of ten Microbacterium spp. with emphasis on heavy metal contaminated environments.</title>
        <authorList>
            <person name="Corretto E."/>
        </authorList>
    </citation>
    <scope>NUCLEOTIDE SEQUENCE [LARGE SCALE GENOMIC DNA]</scope>
    <source>
        <strain evidence="2 3">SA35</strain>
    </source>
</reference>
<dbReference type="Proteomes" id="UP000033900">
    <property type="component" value="Unassembled WGS sequence"/>
</dbReference>
<protein>
    <recommendedName>
        <fullName evidence="1">DUF1023 domain-containing protein</fullName>
    </recommendedName>
</protein>
<dbReference type="OrthoDB" id="5053135at2"/>
<dbReference type="InterPro" id="IPR010427">
    <property type="entry name" value="DUF1023"/>
</dbReference>
<dbReference type="PATRIC" id="fig|273678.4.peg.2245"/>
<sequence>MLRDLHEALARADLPAETLAKARIVQSVLDRDPQARLESFWIAGDRPYAVIAFGDPLAADLVVYLLHGMETDLSALPGWADAAQRLCADVIRSCVVRGEPRAIATIVWFGWDSGTQTSVLATKHATIGAARLAVDIDRLADRNPRGHIAVVTYSYSTTLLGEMFALNIADKVRTAFAIASAGVTHAAGAAIESAIADGEVVVYATEGAGDGTAPLGRLGHHPIDPRDLRGVVVYDCDGGEAPGVDGDLVMGVAVEGHASQTAIDERGIRHPGYFDERAQGYLTLVARLTDAVTR</sequence>
<organism evidence="2 3">
    <name type="scientific">Microbacterium hydrocarbonoxydans</name>
    <dbReference type="NCBI Taxonomy" id="273678"/>
    <lineage>
        <taxon>Bacteria</taxon>
        <taxon>Bacillati</taxon>
        <taxon>Actinomycetota</taxon>
        <taxon>Actinomycetes</taxon>
        <taxon>Micrococcales</taxon>
        <taxon>Microbacteriaceae</taxon>
        <taxon>Microbacterium</taxon>
    </lineage>
</organism>
<dbReference type="STRING" id="273678.RS84_02243"/>
<evidence type="ECO:0000313" key="3">
    <source>
        <dbReference type="Proteomes" id="UP000033900"/>
    </source>
</evidence>
<dbReference type="RefSeq" id="WP_045257837.1">
    <property type="nucleotide sequence ID" value="NZ_JYJB01000009.1"/>
</dbReference>
<evidence type="ECO:0000313" key="2">
    <source>
        <dbReference type="EMBL" id="KJL47449.1"/>
    </source>
</evidence>
<dbReference type="EMBL" id="JYJB01000009">
    <property type="protein sequence ID" value="KJL47449.1"/>
    <property type="molecule type" value="Genomic_DNA"/>
</dbReference>
<evidence type="ECO:0000259" key="1">
    <source>
        <dbReference type="Pfam" id="PF06259"/>
    </source>
</evidence>
<accession>A0A0M2HSI1</accession>